<evidence type="ECO:0000313" key="13">
    <source>
        <dbReference type="Proteomes" id="UP000694001"/>
    </source>
</evidence>
<comment type="subcellular location">
    <subcellularLocation>
        <location evidence="9">Cytoplasm</location>
    </subcellularLocation>
</comment>
<dbReference type="SMART" id="SM00535">
    <property type="entry name" value="RIBOc"/>
    <property type="match status" value="1"/>
</dbReference>
<dbReference type="InterPro" id="IPR014720">
    <property type="entry name" value="dsRBD_dom"/>
</dbReference>
<evidence type="ECO:0000256" key="5">
    <source>
        <dbReference type="ARBA" id="ARBA00022722"/>
    </source>
</evidence>
<proteinExistence type="inferred from homology"/>
<dbReference type="KEGG" id="elio:KO353_02320"/>
<dbReference type="AlphaFoldDB" id="A0A975U3J8"/>
<organism evidence="12 13">
    <name type="scientific">Elioraea tepida</name>
    <dbReference type="NCBI Taxonomy" id="2843330"/>
    <lineage>
        <taxon>Bacteria</taxon>
        <taxon>Pseudomonadati</taxon>
        <taxon>Pseudomonadota</taxon>
        <taxon>Alphaproteobacteria</taxon>
        <taxon>Acetobacterales</taxon>
        <taxon>Elioraeaceae</taxon>
        <taxon>Elioraea</taxon>
    </lineage>
</organism>
<dbReference type="CDD" id="cd10845">
    <property type="entry name" value="DSRM_RNAse_III_family"/>
    <property type="match status" value="1"/>
</dbReference>
<evidence type="ECO:0000256" key="1">
    <source>
        <dbReference type="ARBA" id="ARBA00000109"/>
    </source>
</evidence>
<dbReference type="PANTHER" id="PTHR11207:SF0">
    <property type="entry name" value="RIBONUCLEASE 3"/>
    <property type="match status" value="1"/>
</dbReference>
<dbReference type="InterPro" id="IPR000999">
    <property type="entry name" value="RNase_III_dom"/>
</dbReference>
<keyword evidence="4 9" id="KW-0507">mRNA processing</keyword>
<dbReference type="Pfam" id="PF14622">
    <property type="entry name" value="Ribonucleas_3_3"/>
    <property type="match status" value="1"/>
</dbReference>
<dbReference type="PROSITE" id="PS00517">
    <property type="entry name" value="RNASE_3_1"/>
    <property type="match status" value="1"/>
</dbReference>
<evidence type="ECO:0000256" key="6">
    <source>
        <dbReference type="ARBA" id="ARBA00022759"/>
    </source>
</evidence>
<keyword evidence="9" id="KW-0699">rRNA-binding</keyword>
<feature type="domain" description="DRBM" evidence="10">
    <location>
        <begin position="153"/>
        <end position="221"/>
    </location>
</feature>
<dbReference type="NCBIfam" id="TIGR02191">
    <property type="entry name" value="RNaseIII"/>
    <property type="match status" value="1"/>
</dbReference>
<comment type="similarity">
    <text evidence="2">Belongs to the ribonuclease III family.</text>
</comment>
<keyword evidence="7 9" id="KW-0378">Hydrolase</keyword>
<dbReference type="Proteomes" id="UP000694001">
    <property type="component" value="Chromosome"/>
</dbReference>
<feature type="binding site" evidence="9">
    <location>
        <position position="116"/>
    </location>
    <ligand>
        <name>Mg(2+)</name>
        <dbReference type="ChEBI" id="CHEBI:18420"/>
    </ligand>
</feature>
<comment type="subunit">
    <text evidence="9">Homodimer.</text>
</comment>
<dbReference type="CDD" id="cd00593">
    <property type="entry name" value="RIBOc"/>
    <property type="match status" value="1"/>
</dbReference>
<dbReference type="EC" id="3.1.26.3" evidence="9"/>
<evidence type="ECO:0000313" key="12">
    <source>
        <dbReference type="EMBL" id="QXM25108.1"/>
    </source>
</evidence>
<keyword evidence="9" id="KW-0819">tRNA processing</keyword>
<dbReference type="GO" id="GO:0019843">
    <property type="term" value="F:rRNA binding"/>
    <property type="evidence" value="ECO:0007669"/>
    <property type="project" value="UniProtKB-KW"/>
</dbReference>
<dbReference type="GO" id="GO:0003725">
    <property type="term" value="F:double-stranded RNA binding"/>
    <property type="evidence" value="ECO:0007669"/>
    <property type="project" value="TreeGrafter"/>
</dbReference>
<dbReference type="GO" id="GO:0006397">
    <property type="term" value="P:mRNA processing"/>
    <property type="evidence" value="ECO:0007669"/>
    <property type="project" value="UniProtKB-UniRule"/>
</dbReference>
<keyword evidence="9" id="KW-0963">Cytoplasm</keyword>
<feature type="domain" description="RNase III" evidence="11">
    <location>
        <begin position="2"/>
        <end position="130"/>
    </location>
</feature>
<feature type="active site" evidence="9">
    <location>
        <position position="119"/>
    </location>
</feature>
<evidence type="ECO:0000256" key="9">
    <source>
        <dbReference type="HAMAP-Rule" id="MF_00104"/>
    </source>
</evidence>
<keyword evidence="5 9" id="KW-0540">Nuclease</keyword>
<accession>A0A975U3J8</accession>
<protein>
    <recommendedName>
        <fullName evidence="9">Ribonuclease 3</fullName>
        <ecNumber evidence="9">3.1.26.3</ecNumber>
    </recommendedName>
    <alternativeName>
        <fullName evidence="9">Ribonuclease III</fullName>
        <shortName evidence="9">RNase III</shortName>
    </alternativeName>
</protein>
<comment type="function">
    <text evidence="9">Digests double-stranded RNA. Involved in the processing of primary rRNA transcript to yield the immediate precursors to the large and small rRNAs (23S and 16S). Processes some mRNAs, and tRNAs when they are encoded in the rRNA operon. Processes pre-crRNA and tracrRNA of type II CRISPR loci if present in the organism.</text>
</comment>
<dbReference type="PROSITE" id="PS50137">
    <property type="entry name" value="DS_RBD"/>
    <property type="match status" value="1"/>
</dbReference>
<dbReference type="SMART" id="SM00358">
    <property type="entry name" value="DSRM"/>
    <property type="match status" value="1"/>
</dbReference>
<keyword evidence="9" id="KW-0479">Metal-binding</keyword>
<evidence type="ECO:0000256" key="8">
    <source>
        <dbReference type="ARBA" id="ARBA00022884"/>
    </source>
</evidence>
<feature type="active site" evidence="9">
    <location>
        <position position="47"/>
    </location>
</feature>
<comment type="cofactor">
    <cofactor evidence="9">
        <name>Mg(2+)</name>
        <dbReference type="ChEBI" id="CHEBI:18420"/>
    </cofactor>
</comment>
<dbReference type="GO" id="GO:0008033">
    <property type="term" value="P:tRNA processing"/>
    <property type="evidence" value="ECO:0007669"/>
    <property type="project" value="UniProtKB-KW"/>
</dbReference>
<dbReference type="GO" id="GO:0006364">
    <property type="term" value="P:rRNA processing"/>
    <property type="evidence" value="ECO:0007669"/>
    <property type="project" value="UniProtKB-UniRule"/>
</dbReference>
<dbReference type="GO" id="GO:0010468">
    <property type="term" value="P:regulation of gene expression"/>
    <property type="evidence" value="ECO:0007669"/>
    <property type="project" value="TreeGrafter"/>
</dbReference>
<dbReference type="EMBL" id="CP076448">
    <property type="protein sequence ID" value="QXM25108.1"/>
    <property type="molecule type" value="Genomic_DNA"/>
</dbReference>
<reference evidence="12" key="1">
    <citation type="submission" date="2021-06" db="EMBL/GenBank/DDBJ databases">
        <title>Elioraea tepida, sp. nov., a moderately thermophilic aerobic anoxygenic phototrophic bacterium isolated from an alkaline siliceous hot spring mat community in Yellowstone National Park, WY, USA.</title>
        <authorList>
            <person name="Saini M.K."/>
            <person name="Yoshida S."/>
            <person name="Sebastian A."/>
            <person name="Hirose S."/>
            <person name="Hara E."/>
            <person name="Tamaki H."/>
            <person name="Soulier N.T."/>
            <person name="Albert I."/>
            <person name="Hanada S."/>
            <person name="Bryant D.A."/>
            <person name="Tank M."/>
        </authorList>
    </citation>
    <scope>NUCLEOTIDE SEQUENCE</scope>
    <source>
        <strain evidence="12">MS-P2</strain>
    </source>
</reference>
<evidence type="ECO:0000256" key="4">
    <source>
        <dbReference type="ARBA" id="ARBA00022664"/>
    </source>
</evidence>
<keyword evidence="6 9" id="KW-0255">Endonuclease</keyword>
<feature type="binding site" evidence="9">
    <location>
        <position position="119"/>
    </location>
    <ligand>
        <name>Mg(2+)</name>
        <dbReference type="ChEBI" id="CHEBI:18420"/>
    </ligand>
</feature>
<keyword evidence="8 9" id="KW-0694">RNA-binding</keyword>
<dbReference type="HAMAP" id="MF_00104">
    <property type="entry name" value="RNase_III"/>
    <property type="match status" value="1"/>
</dbReference>
<name>A0A975U3J8_9PROT</name>
<keyword evidence="13" id="KW-1185">Reference proteome</keyword>
<dbReference type="RefSeq" id="WP_218286164.1">
    <property type="nucleotide sequence ID" value="NZ_CP076448.1"/>
</dbReference>
<sequence>MLDAAEQALGHRFRDRSLLAQALSHSGVTQGRDRGLASNERLEFVGDRVLGLLVAEWLIERFPDEREGALGRRLGHIVAEPTLAAVAARIGLGKLLVVAPADDRAGVRDRPAVLADALEAALGALYLDGGLEPARAFIRRAFAEALPAEAPRDPKSALQEWTLGRGLGLPEYRLLGVTGPSHAPTFRVSVTCAGRTAEAEAGAKQAAEKAAAAALLAALQGDA</sequence>
<keyword evidence="9" id="KW-0460">Magnesium</keyword>
<gene>
    <name evidence="9 12" type="primary">rnc</name>
    <name evidence="12" type="ORF">KO353_02320</name>
</gene>
<dbReference type="InterPro" id="IPR011907">
    <property type="entry name" value="RNase_III"/>
</dbReference>
<comment type="catalytic activity">
    <reaction evidence="1 9">
        <text>Endonucleolytic cleavage to 5'-phosphomonoester.</text>
        <dbReference type="EC" id="3.1.26.3"/>
    </reaction>
</comment>
<dbReference type="PANTHER" id="PTHR11207">
    <property type="entry name" value="RIBONUCLEASE III"/>
    <property type="match status" value="1"/>
</dbReference>
<dbReference type="FunFam" id="1.10.1520.10:FF:000001">
    <property type="entry name" value="Ribonuclease 3"/>
    <property type="match status" value="1"/>
</dbReference>
<dbReference type="GO" id="GO:0046872">
    <property type="term" value="F:metal ion binding"/>
    <property type="evidence" value="ECO:0007669"/>
    <property type="project" value="UniProtKB-KW"/>
</dbReference>
<evidence type="ECO:0000259" key="11">
    <source>
        <dbReference type="PROSITE" id="PS50142"/>
    </source>
</evidence>
<dbReference type="GO" id="GO:0005737">
    <property type="term" value="C:cytoplasm"/>
    <property type="evidence" value="ECO:0007669"/>
    <property type="project" value="UniProtKB-SubCell"/>
</dbReference>
<evidence type="ECO:0000259" key="10">
    <source>
        <dbReference type="PROSITE" id="PS50137"/>
    </source>
</evidence>
<dbReference type="GO" id="GO:0004525">
    <property type="term" value="F:ribonuclease III activity"/>
    <property type="evidence" value="ECO:0007669"/>
    <property type="project" value="UniProtKB-UniRule"/>
</dbReference>
<keyword evidence="3 9" id="KW-0698">rRNA processing</keyword>
<dbReference type="PROSITE" id="PS50142">
    <property type="entry name" value="RNASE_3_2"/>
    <property type="match status" value="1"/>
</dbReference>
<evidence type="ECO:0000256" key="2">
    <source>
        <dbReference type="ARBA" id="ARBA00010183"/>
    </source>
</evidence>
<feature type="binding site" evidence="9">
    <location>
        <position position="43"/>
    </location>
    <ligand>
        <name>Mg(2+)</name>
        <dbReference type="ChEBI" id="CHEBI:18420"/>
    </ligand>
</feature>
<evidence type="ECO:0000256" key="3">
    <source>
        <dbReference type="ARBA" id="ARBA00022552"/>
    </source>
</evidence>
<evidence type="ECO:0000256" key="7">
    <source>
        <dbReference type="ARBA" id="ARBA00022801"/>
    </source>
</evidence>
<dbReference type="Pfam" id="PF00035">
    <property type="entry name" value="dsrm"/>
    <property type="match status" value="1"/>
</dbReference>